<keyword evidence="2" id="KW-0812">Transmembrane</keyword>
<evidence type="ECO:0000256" key="2">
    <source>
        <dbReference type="SAM" id="Phobius"/>
    </source>
</evidence>
<feature type="transmembrane region" description="Helical" evidence="2">
    <location>
        <begin position="169"/>
        <end position="189"/>
    </location>
</feature>
<gene>
    <name evidence="3" type="ORF">SAMN04488589_2722</name>
</gene>
<accession>A0A7Z7AYZ7</accession>
<feature type="coiled-coil region" evidence="1">
    <location>
        <begin position="23"/>
        <end position="159"/>
    </location>
</feature>
<name>A0A7Z7AYZ7_9EURY</name>
<comment type="caution">
    <text evidence="3">The sequence shown here is derived from an EMBL/GenBank/DDBJ whole genome shotgun (WGS) entry which is preliminary data.</text>
</comment>
<feature type="transmembrane region" description="Helical" evidence="2">
    <location>
        <begin position="201"/>
        <end position="220"/>
    </location>
</feature>
<dbReference type="AlphaFoldDB" id="A0A7Z7AYZ7"/>
<keyword evidence="4" id="KW-1185">Reference proteome</keyword>
<evidence type="ECO:0000313" key="3">
    <source>
        <dbReference type="EMBL" id="SDG32890.1"/>
    </source>
</evidence>
<evidence type="ECO:0000256" key="1">
    <source>
        <dbReference type="SAM" id="Coils"/>
    </source>
</evidence>
<keyword evidence="2" id="KW-1133">Transmembrane helix</keyword>
<sequence>MTGLLVQTMKNDNQVKDDINGRLHSLDQTVRSVEKRLRAVERRLSVDVPVEDSIPEYETNFEEALESTRIEIISIRAEMNNLIQKNTQNHDYAIRLQELNSEITGLNSQIMELREENSKLSEQVLVKNTNETEDIQNLSVEIRNEISQLNMRLEKAENHNRINIGSVKVPVELSGIVGAAILALTGFLIMNGQWNIIRSAYFSFGIALVFAVAVLMKFYMVNRKAV</sequence>
<protein>
    <submittedName>
        <fullName evidence="3">Uncharacterized protein</fullName>
    </submittedName>
</protein>
<proteinExistence type="predicted"/>
<reference evidence="3 4" key="1">
    <citation type="submission" date="2016-10" db="EMBL/GenBank/DDBJ databases">
        <authorList>
            <person name="Varghese N."/>
            <person name="Submissions S."/>
        </authorList>
    </citation>
    <scope>NUCLEOTIDE SEQUENCE [LARGE SCALE GENOMIC DNA]</scope>
    <source>
        <strain evidence="3 4">PL 12/M</strain>
    </source>
</reference>
<dbReference type="Proteomes" id="UP000199259">
    <property type="component" value="Unassembled WGS sequence"/>
</dbReference>
<dbReference type="EMBL" id="FNCA01000012">
    <property type="protein sequence ID" value="SDG32890.1"/>
    <property type="molecule type" value="Genomic_DNA"/>
</dbReference>
<evidence type="ECO:0000313" key="4">
    <source>
        <dbReference type="Proteomes" id="UP000199259"/>
    </source>
</evidence>
<keyword evidence="2" id="KW-0472">Membrane</keyword>
<keyword evidence="1" id="KW-0175">Coiled coil</keyword>
<organism evidence="3 4">
    <name type="scientific">Methanolobus vulcani</name>
    <dbReference type="NCBI Taxonomy" id="38026"/>
    <lineage>
        <taxon>Archaea</taxon>
        <taxon>Methanobacteriati</taxon>
        <taxon>Methanobacteriota</taxon>
        <taxon>Stenosarchaea group</taxon>
        <taxon>Methanomicrobia</taxon>
        <taxon>Methanosarcinales</taxon>
        <taxon>Methanosarcinaceae</taxon>
        <taxon>Methanolobus</taxon>
    </lineage>
</organism>